<sequence>MKINAMKKLSHAAWAVFVVLFLLLLPTAGVYAQRLGGYYGPAYVEDWTDLLPSGVSLSGAHYRIIANDHELFLVVYDGVATTIYRSIDGEPFQTVIRDDDLKMIGKLVVPASTEGFVSVATFTTATQGLFFRTMSGEKNSVTTAYSIVGGITTKIVGAGDVIRNAEVINVDINGKPVSTRKMDLDVRRLSTPFPASDGRLLAYLDVFEDGTKKIRSGAYECDSKGNWKQLFSTVIHGTSLDTRFGVHEIGGIIHFMEQYNSSRYLTRLIDRQTGEKQVIQRFSISGTDFGDPITISDGRQLPTQNILMASPIDQKTIRLAVRYFDYGTQTLRGYIASLEPEGSSLQVKAEIPSTLNGRQVVVSTIYAASDKIGLAEVLFDSFEGGERGIVLCQNNDCQLVLKESDSLPGGGSAFGIGLMTASGCNAWAIVGSSLIRIAVPPCADINTTPPAVITGITSATGDPKAAYAPGDFLTAYGQYLCGYLWNPELFPLPQAVVNSAPFSYQIGGCHVRVNGQLAPMHFGITWANDFSSQSNFLLPEDTAPGSAQVVFERLRDDLTIETVSDPSTIMVSNQPSPRPFRLGDDGSVIMQNVSQDHTGGTLVSPTTPARPDDWLITYWAGWGYTDPPVKPGQTPERLATVVTWYETYTFDGSTGGWARAESVAALTWQFPGVYQLNLRIPENVVVDSQGRAYVRVFFIDIQHYVDFVTYVSRD</sequence>
<evidence type="ECO:0000313" key="2">
    <source>
        <dbReference type="Proteomes" id="UP000230557"/>
    </source>
</evidence>
<organism evidence="1 2">
    <name type="scientific">Candidatus Doudnabacteria bacterium CG10_big_fil_rev_8_21_14_0_10_41_10</name>
    <dbReference type="NCBI Taxonomy" id="1974551"/>
    <lineage>
        <taxon>Bacteria</taxon>
        <taxon>Candidatus Doudnaibacteriota</taxon>
    </lineage>
</organism>
<dbReference type="InterPro" id="IPR017803">
    <property type="entry name" value="CHP03437_C"/>
</dbReference>
<comment type="caution">
    <text evidence="1">The sequence shown here is derived from an EMBL/GenBank/DDBJ whole genome shotgun (WGS) entry which is preliminary data.</text>
</comment>
<accession>A0A2H0VCF0</accession>
<proteinExistence type="predicted"/>
<dbReference type="NCBIfam" id="TIGR03437">
    <property type="entry name" value="Soli_cterm"/>
    <property type="match status" value="1"/>
</dbReference>
<protein>
    <submittedName>
        <fullName evidence="1">Uncharacterized protein</fullName>
    </submittedName>
</protein>
<gene>
    <name evidence="1" type="ORF">COT91_05065</name>
</gene>
<dbReference type="Proteomes" id="UP000230557">
    <property type="component" value="Unassembled WGS sequence"/>
</dbReference>
<name>A0A2H0VCF0_9BACT</name>
<evidence type="ECO:0000313" key="1">
    <source>
        <dbReference type="EMBL" id="PIR96766.1"/>
    </source>
</evidence>
<dbReference type="EMBL" id="PFAJ01000064">
    <property type="protein sequence ID" value="PIR96766.1"/>
    <property type="molecule type" value="Genomic_DNA"/>
</dbReference>
<dbReference type="AlphaFoldDB" id="A0A2H0VCF0"/>
<reference evidence="2" key="1">
    <citation type="submission" date="2017-09" db="EMBL/GenBank/DDBJ databases">
        <title>Depth-based differentiation of microbial function through sediment-hosted aquifers and enrichment of novel symbionts in the deep terrestrial subsurface.</title>
        <authorList>
            <person name="Probst A.J."/>
            <person name="Ladd B."/>
            <person name="Jarett J.K."/>
            <person name="Geller-Mcgrath D.E."/>
            <person name="Sieber C.M.K."/>
            <person name="Emerson J.B."/>
            <person name="Anantharaman K."/>
            <person name="Thomas B.C."/>
            <person name="Malmstrom R."/>
            <person name="Stieglmeier M."/>
            <person name="Klingl A."/>
            <person name="Woyke T."/>
            <person name="Ryan C.M."/>
            <person name="Banfield J.F."/>
        </authorList>
    </citation>
    <scope>NUCLEOTIDE SEQUENCE [LARGE SCALE GENOMIC DNA]</scope>
</reference>